<keyword evidence="3" id="KW-1185">Reference proteome</keyword>
<dbReference type="RefSeq" id="WP_092476673.1">
    <property type="nucleotide sequence ID" value="NZ_FOHN01000004.1"/>
</dbReference>
<organism evidence="2 3">
    <name type="scientific">[Clostridium] polysaccharolyticum</name>
    <dbReference type="NCBI Taxonomy" id="29364"/>
    <lineage>
        <taxon>Bacteria</taxon>
        <taxon>Bacillati</taxon>
        <taxon>Bacillota</taxon>
        <taxon>Clostridia</taxon>
        <taxon>Lachnospirales</taxon>
        <taxon>Lachnospiraceae</taxon>
    </lineage>
</organism>
<dbReference type="Proteomes" id="UP000199800">
    <property type="component" value="Unassembled WGS sequence"/>
</dbReference>
<keyword evidence="1" id="KW-1133">Transmembrane helix</keyword>
<keyword evidence="1" id="KW-0472">Membrane</keyword>
<evidence type="ECO:0008006" key="4">
    <source>
        <dbReference type="Google" id="ProtNLM"/>
    </source>
</evidence>
<accession>A0A1H9ZUP1</accession>
<proteinExistence type="predicted"/>
<reference evidence="2 3" key="1">
    <citation type="submission" date="2016-10" db="EMBL/GenBank/DDBJ databases">
        <authorList>
            <person name="de Groot N.N."/>
        </authorList>
    </citation>
    <scope>NUCLEOTIDE SEQUENCE [LARGE SCALE GENOMIC DNA]</scope>
    <source>
        <strain evidence="2 3">DSM 1801</strain>
    </source>
</reference>
<gene>
    <name evidence="2" type="ORF">SAMN04487772_104123</name>
</gene>
<dbReference type="AlphaFoldDB" id="A0A1H9ZUP1"/>
<dbReference type="STRING" id="29364.SAMN04487772_104123"/>
<name>A0A1H9ZUP1_9FIRM</name>
<sequence length="415" mass="45174">MNTKSKQMPSRFAGYNSGIIADCHAFVSCKKKSATFCNENKGTLERSFPIDHPCPKQDYILSPSQPEDPVLSIHTKEDLLLLREKVNAGDNTYQNGTFLLMEDIDLSGISWIPIGASEGTPFQGTFLGNGHAIHNLSVQQKEPVAAGLFGYISHAAITNLVLSGHVKGKMEAGLLTGVANESTITNCYVTGSVFGRQATGMFAGYNTGEIRNCYAEGKLLAKTRMLPVVLSSAASLLVIGTIAILFHHKKLNTPDYFPPIPVDTSVTRIDHKKSKTGKNSISCDFATELVSNKNGMTRIDFRNPGESNHHAVIQLQIPDSELNARLGKTGRTKKEQSKLDHLKAYNPDTYRVIVAESGSIPPGFSLPSIPLKKLPDGTELPKGTYHAIVYLSFYNIATNSEAMVHTQSPVTLVIR</sequence>
<dbReference type="EMBL" id="FOHN01000004">
    <property type="protein sequence ID" value="SES85427.1"/>
    <property type="molecule type" value="Genomic_DNA"/>
</dbReference>
<evidence type="ECO:0000256" key="1">
    <source>
        <dbReference type="SAM" id="Phobius"/>
    </source>
</evidence>
<evidence type="ECO:0000313" key="3">
    <source>
        <dbReference type="Proteomes" id="UP000199800"/>
    </source>
</evidence>
<keyword evidence="1" id="KW-0812">Transmembrane</keyword>
<feature type="transmembrane region" description="Helical" evidence="1">
    <location>
        <begin position="225"/>
        <end position="246"/>
    </location>
</feature>
<dbReference type="OrthoDB" id="2031765at2"/>
<evidence type="ECO:0000313" key="2">
    <source>
        <dbReference type="EMBL" id="SES85427.1"/>
    </source>
</evidence>
<protein>
    <recommendedName>
        <fullName evidence="4">The GLUG motif-containing protein</fullName>
    </recommendedName>
</protein>
<dbReference type="Gene3D" id="2.160.20.110">
    <property type="match status" value="1"/>
</dbReference>